<evidence type="ECO:0008006" key="3">
    <source>
        <dbReference type="Google" id="ProtNLM"/>
    </source>
</evidence>
<name>A0AAD3HFN9_9STRA</name>
<gene>
    <name evidence="1" type="ORF">CTEN210_18401</name>
</gene>
<dbReference type="PANTHER" id="PTHR45661:SF3">
    <property type="entry name" value="IG-LIKE DOMAIN-CONTAINING PROTEIN"/>
    <property type="match status" value="1"/>
</dbReference>
<dbReference type="Proteomes" id="UP001054902">
    <property type="component" value="Unassembled WGS sequence"/>
</dbReference>
<dbReference type="PANTHER" id="PTHR45661">
    <property type="entry name" value="SURFACE ANTIGEN"/>
    <property type="match status" value="1"/>
</dbReference>
<reference evidence="1 2" key="1">
    <citation type="journal article" date="2021" name="Sci. Rep.">
        <title>The genome of the diatom Chaetoceros tenuissimus carries an ancient integrated fragment of an extant virus.</title>
        <authorList>
            <person name="Hongo Y."/>
            <person name="Kimura K."/>
            <person name="Takaki Y."/>
            <person name="Yoshida Y."/>
            <person name="Baba S."/>
            <person name="Kobayashi G."/>
            <person name="Nagasaki K."/>
            <person name="Hano T."/>
            <person name="Tomaru Y."/>
        </authorList>
    </citation>
    <scope>NUCLEOTIDE SEQUENCE [LARGE SCALE GENOMIC DNA]</scope>
    <source>
        <strain evidence="1 2">NIES-3715</strain>
    </source>
</reference>
<dbReference type="EMBL" id="BLLK01000075">
    <property type="protein sequence ID" value="GFH61925.1"/>
    <property type="molecule type" value="Genomic_DNA"/>
</dbReference>
<proteinExistence type="predicted"/>
<dbReference type="SUPFAM" id="SSF52058">
    <property type="entry name" value="L domain-like"/>
    <property type="match status" value="1"/>
</dbReference>
<evidence type="ECO:0000313" key="2">
    <source>
        <dbReference type="Proteomes" id="UP001054902"/>
    </source>
</evidence>
<evidence type="ECO:0000313" key="1">
    <source>
        <dbReference type="EMBL" id="GFH61925.1"/>
    </source>
</evidence>
<accession>A0AAD3HFN9</accession>
<dbReference type="Gene3D" id="3.80.10.10">
    <property type="entry name" value="Ribonuclease Inhibitor"/>
    <property type="match status" value="1"/>
</dbReference>
<protein>
    <recommendedName>
        <fullName evidence="3">Leucine-rich repeat domain-containing protein</fullName>
    </recommendedName>
</protein>
<dbReference type="AlphaFoldDB" id="A0AAD3HFN9"/>
<dbReference type="InterPro" id="IPR053139">
    <property type="entry name" value="Surface_bspA-like"/>
</dbReference>
<dbReference type="InterPro" id="IPR032675">
    <property type="entry name" value="LRR_dom_sf"/>
</dbReference>
<comment type="caution">
    <text evidence="1">The sequence shown here is derived from an EMBL/GenBank/DDBJ whole genome shotgun (WGS) entry which is preliminary data.</text>
</comment>
<sequence length="285" mass="33559">MRVQMEEWQRFIPGVRMYKGKKTYFWNGENIGWDDDSREFRIYNKEEMQSWQVIIILPGVEIIPFYTFGACYHQNIETVIMADTVRRIEKSAFHTCTRLTFVKLSRNLEYIGSYAFVCCESLTSIFIPPSCREIGSHAFWHCEKLIILHVPRQTQLGEGVIDNTALLQACQFHIMDEEDYDEEGHESTPFTTNMHGSYQNYERVNEWMKNRHTENQFSLHRACASYNPLEEVIFNIVKRQGLKAFKIPDSIGVTASQYLLQNPFTEITEKKIMKRYILDMMGELV</sequence>
<keyword evidence="2" id="KW-1185">Reference proteome</keyword>
<dbReference type="InterPro" id="IPR026906">
    <property type="entry name" value="LRR_5"/>
</dbReference>
<dbReference type="Pfam" id="PF13306">
    <property type="entry name" value="LRR_5"/>
    <property type="match status" value="1"/>
</dbReference>
<organism evidence="1 2">
    <name type="scientific">Chaetoceros tenuissimus</name>
    <dbReference type="NCBI Taxonomy" id="426638"/>
    <lineage>
        <taxon>Eukaryota</taxon>
        <taxon>Sar</taxon>
        <taxon>Stramenopiles</taxon>
        <taxon>Ochrophyta</taxon>
        <taxon>Bacillariophyta</taxon>
        <taxon>Coscinodiscophyceae</taxon>
        <taxon>Chaetocerotophycidae</taxon>
        <taxon>Chaetocerotales</taxon>
        <taxon>Chaetocerotaceae</taxon>
        <taxon>Chaetoceros</taxon>
    </lineage>
</organism>